<comment type="similarity">
    <text evidence="4">Belongs to the IspD/TarI cytidylyltransferase family. IspD subfamily.</text>
</comment>
<dbReference type="GO" id="GO:0050518">
    <property type="term" value="F:2-C-methyl-D-erythritol 4-phosphate cytidylyltransferase activity"/>
    <property type="evidence" value="ECO:0007669"/>
    <property type="project" value="UniProtKB-UniRule"/>
</dbReference>
<dbReference type="CDD" id="cd02516">
    <property type="entry name" value="CDP-ME_synthetase"/>
    <property type="match status" value="1"/>
</dbReference>
<keyword evidence="7" id="KW-1185">Reference proteome</keyword>
<dbReference type="GO" id="GO:0019288">
    <property type="term" value="P:isopentenyl diphosphate biosynthetic process, methylerythritol 4-phosphate pathway"/>
    <property type="evidence" value="ECO:0007669"/>
    <property type="project" value="UniProtKB-UniRule"/>
</dbReference>
<comment type="caution">
    <text evidence="6">The sequence shown here is derived from an EMBL/GenBank/DDBJ whole genome shotgun (WGS) entry which is preliminary data.</text>
</comment>
<keyword evidence="4" id="KW-0414">Isoprene biosynthesis</keyword>
<name>A0A554S7L3_9ACTN</name>
<dbReference type="CDD" id="cd05233">
    <property type="entry name" value="SDR_c"/>
    <property type="match status" value="1"/>
</dbReference>
<dbReference type="EMBL" id="VLNT01000009">
    <property type="protein sequence ID" value="TSD62342.1"/>
    <property type="molecule type" value="Genomic_DNA"/>
</dbReference>
<dbReference type="InterPro" id="IPR050088">
    <property type="entry name" value="IspD/TarI_cytidylyltransf_bact"/>
</dbReference>
<organism evidence="6 7">
    <name type="scientific">Aeromicrobium piscarium</name>
    <dbReference type="NCBI Taxonomy" id="2590901"/>
    <lineage>
        <taxon>Bacteria</taxon>
        <taxon>Bacillati</taxon>
        <taxon>Actinomycetota</taxon>
        <taxon>Actinomycetes</taxon>
        <taxon>Propionibacteriales</taxon>
        <taxon>Nocardioidaceae</taxon>
        <taxon>Aeromicrobium</taxon>
    </lineage>
</organism>
<dbReference type="PANTHER" id="PTHR32125:SF4">
    <property type="entry name" value="2-C-METHYL-D-ERYTHRITOL 4-PHOSPHATE CYTIDYLYLTRANSFERASE, CHLOROPLASTIC"/>
    <property type="match status" value="1"/>
</dbReference>
<dbReference type="InterPro" id="IPR029044">
    <property type="entry name" value="Nucleotide-diphossugar_trans"/>
</dbReference>
<dbReference type="UniPathway" id="UPA00056">
    <property type="reaction ID" value="UER00093"/>
</dbReference>
<dbReference type="EC" id="2.7.7.60" evidence="4"/>
<comment type="function">
    <text evidence="4">Catalyzes the formation of 4-diphosphocytidyl-2-C-methyl-D-erythritol from CTP and 2-C-methyl-D-erythritol 4-phosphate (MEP).</text>
</comment>
<accession>A0A554S7L3</accession>
<feature type="site" description="Transition state stabilizer" evidence="4">
    <location>
        <position position="54"/>
    </location>
</feature>
<dbReference type="Pfam" id="PF00106">
    <property type="entry name" value="adh_short"/>
    <property type="match status" value="1"/>
</dbReference>
<dbReference type="PRINTS" id="PR00080">
    <property type="entry name" value="SDRFAMILY"/>
</dbReference>
<dbReference type="Proteomes" id="UP000316988">
    <property type="component" value="Unassembled WGS sequence"/>
</dbReference>
<evidence type="ECO:0000256" key="1">
    <source>
        <dbReference type="ARBA" id="ARBA00006484"/>
    </source>
</evidence>
<proteinExistence type="inferred from homology"/>
<comment type="catalytic activity">
    <reaction evidence="4">
        <text>2-C-methyl-D-erythritol 4-phosphate + CTP + H(+) = 4-CDP-2-C-methyl-D-erythritol + diphosphate</text>
        <dbReference type="Rhea" id="RHEA:13429"/>
        <dbReference type="ChEBI" id="CHEBI:15378"/>
        <dbReference type="ChEBI" id="CHEBI:33019"/>
        <dbReference type="ChEBI" id="CHEBI:37563"/>
        <dbReference type="ChEBI" id="CHEBI:57823"/>
        <dbReference type="ChEBI" id="CHEBI:58262"/>
        <dbReference type="EC" id="2.7.7.60"/>
    </reaction>
</comment>
<dbReference type="PANTHER" id="PTHR32125">
    <property type="entry name" value="2-C-METHYL-D-ERYTHRITOL 4-PHOSPHATE CYTIDYLYLTRANSFERASE, CHLOROPLASTIC"/>
    <property type="match status" value="1"/>
</dbReference>
<dbReference type="InterPro" id="IPR001228">
    <property type="entry name" value="IspD"/>
</dbReference>
<evidence type="ECO:0000256" key="2">
    <source>
        <dbReference type="ARBA" id="ARBA00022679"/>
    </source>
</evidence>
<dbReference type="SUPFAM" id="SSF51735">
    <property type="entry name" value="NAD(P)-binding Rossmann-fold domains"/>
    <property type="match status" value="1"/>
</dbReference>
<evidence type="ECO:0000256" key="3">
    <source>
        <dbReference type="ARBA" id="ARBA00022695"/>
    </source>
</evidence>
<feature type="site" description="Positions MEP for the nucleophilic attack" evidence="4">
    <location>
        <position position="186"/>
    </location>
</feature>
<dbReference type="PIRSF" id="PIRSF036586">
    <property type="entry name" value="CDP-ribitol_syn"/>
    <property type="match status" value="1"/>
</dbReference>
<dbReference type="AlphaFoldDB" id="A0A554S7L3"/>
<dbReference type="HAMAP" id="MF_00108">
    <property type="entry name" value="IspD"/>
    <property type="match status" value="1"/>
</dbReference>
<sequence>MPSCAPAPELCALVGHSVTAPRRPGRVGRVSGLRNVAVILAGGTGTRVGLSIPKQLIKIAGKTIIEHTIAAFESAAEIDEIVVLMTPGHLDPIREIVRAGAYAKVTRILEGGSTRNETTSIALEALGTEECNVLFHDAVRPLVSQKIIGDVVRALDSYEAVDTAIPSADTVISVDERDAISDVLPRHLLRRGQTPQAFRRSVIASAYEKAWKDPDFTATDDCTVVLRYRPDVPIAVVRGHERNMKVTEPIDVYIADKLFQLTSAESPEELDDDQYRAALEGKTVVVFGGSYGIGADIAELAESFGARVFSFSRSSTRTHVDRREDVVAAARTVLAEVDHIDYVVNTAGILPLGDLAETTEETIYSATEVNYLGPIFIAQEFYPHLARAGGSLLMFTSSSYTRGRKGYSLYSSAKAAVVNLTQALADEWSGEVRVNCVNPERTGTPMRVKAFGEEPSGTLLASTEVARRSLDILTAPMTGHVLDIRREDGPAAIGGGH</sequence>
<reference evidence="6 7" key="1">
    <citation type="submission" date="2019-07" db="EMBL/GenBank/DDBJ databases">
        <authorList>
            <person name="Zhao L.H."/>
        </authorList>
    </citation>
    <scope>NUCLEOTIDE SEQUENCE [LARGE SCALE GENOMIC DNA]</scope>
    <source>
        <strain evidence="6 7">Co35</strain>
    </source>
</reference>
<comment type="pathway">
    <text evidence="4">Isoprenoid biosynthesis; isopentenyl diphosphate biosynthesis via DXP pathway; isopentenyl diphosphate from 1-deoxy-D-xylulose 5-phosphate: step 2/6.</text>
</comment>
<keyword evidence="3 4" id="KW-0548">Nucleotidyltransferase</keyword>
<dbReference type="InterPro" id="IPR034683">
    <property type="entry name" value="IspD/TarI"/>
</dbReference>
<dbReference type="InterPro" id="IPR002347">
    <property type="entry name" value="SDR_fam"/>
</dbReference>
<dbReference type="PROSITE" id="PS00061">
    <property type="entry name" value="ADH_SHORT"/>
    <property type="match status" value="1"/>
</dbReference>
<dbReference type="Gene3D" id="3.90.550.10">
    <property type="entry name" value="Spore Coat Polysaccharide Biosynthesis Protein SpsA, Chain A"/>
    <property type="match status" value="1"/>
</dbReference>
<dbReference type="InterPro" id="IPR012115">
    <property type="entry name" value="CDP-ribitol_syn"/>
</dbReference>
<dbReference type="InterPro" id="IPR020904">
    <property type="entry name" value="Sc_DH/Rdtase_CS"/>
</dbReference>
<dbReference type="InterPro" id="IPR036291">
    <property type="entry name" value="NAD(P)-bd_dom_sf"/>
</dbReference>
<evidence type="ECO:0000313" key="7">
    <source>
        <dbReference type="Proteomes" id="UP000316988"/>
    </source>
</evidence>
<feature type="site" description="Transition state stabilizer" evidence="4">
    <location>
        <position position="47"/>
    </location>
</feature>
<dbReference type="Gene3D" id="3.40.50.720">
    <property type="entry name" value="NAD(P)-binding Rossmann-like Domain"/>
    <property type="match status" value="1"/>
</dbReference>
<dbReference type="FunFam" id="3.90.550.10:FF:000003">
    <property type="entry name" value="2-C-methyl-D-erythritol 4-phosphate cytidylyltransferase"/>
    <property type="match status" value="1"/>
</dbReference>
<comment type="similarity">
    <text evidence="1 5">Belongs to the short-chain dehydrogenases/reductases (SDR) family.</text>
</comment>
<dbReference type="OrthoDB" id="9802561at2"/>
<feature type="site" description="Positions MEP for the nucleophilic attack" evidence="4">
    <location>
        <position position="245"/>
    </location>
</feature>
<protein>
    <recommendedName>
        <fullName evidence="4">2-C-methyl-D-erythritol 4-phosphate cytidylyltransferase</fullName>
        <ecNumber evidence="4">2.7.7.60</ecNumber>
    </recommendedName>
    <alternativeName>
        <fullName evidence="4">4-diphosphocytidyl-2C-methyl-D-erythritol synthase</fullName>
    </alternativeName>
    <alternativeName>
        <fullName evidence="4">MEP cytidylyltransferase</fullName>
        <shortName evidence="4">MCT</shortName>
    </alternativeName>
</protein>
<dbReference type="PRINTS" id="PR00081">
    <property type="entry name" value="GDHRDH"/>
</dbReference>
<dbReference type="Pfam" id="PF01128">
    <property type="entry name" value="IspD"/>
    <property type="match status" value="1"/>
</dbReference>
<evidence type="ECO:0000256" key="5">
    <source>
        <dbReference type="RuleBase" id="RU000363"/>
    </source>
</evidence>
<dbReference type="SUPFAM" id="SSF53448">
    <property type="entry name" value="Nucleotide-diphospho-sugar transferases"/>
    <property type="match status" value="1"/>
</dbReference>
<gene>
    <name evidence="4" type="primary">ispD</name>
    <name evidence="6" type="ORF">FNM00_11955</name>
</gene>
<keyword evidence="2 4" id="KW-0808">Transferase</keyword>
<evidence type="ECO:0000256" key="4">
    <source>
        <dbReference type="HAMAP-Rule" id="MF_00108"/>
    </source>
</evidence>
<evidence type="ECO:0000313" key="6">
    <source>
        <dbReference type="EMBL" id="TSD62342.1"/>
    </source>
</evidence>